<dbReference type="AlphaFoldDB" id="A0A4S4ALM3"/>
<proteinExistence type="predicted"/>
<evidence type="ECO:0000313" key="1">
    <source>
        <dbReference type="EMBL" id="THF60414.1"/>
    </source>
</evidence>
<accession>A0A4S4ALM3</accession>
<reference evidence="1 2" key="1">
    <citation type="submission" date="2019-04" db="EMBL/GenBank/DDBJ databases">
        <title>Azoarcus rhizosphaerae sp. nov. isolated from rhizosphere of Ficus religiosa.</title>
        <authorList>
            <person name="Lin S.-Y."/>
            <person name="Hameed A."/>
            <person name="Hsu Y.-H."/>
            <person name="Young C.-C."/>
        </authorList>
    </citation>
    <scope>NUCLEOTIDE SEQUENCE [LARGE SCALE GENOMIC DNA]</scope>
    <source>
        <strain evidence="1 2">CC-YHH848</strain>
    </source>
</reference>
<dbReference type="Proteomes" id="UP000307956">
    <property type="component" value="Unassembled WGS sequence"/>
</dbReference>
<sequence>MAVVFTKTAKGQEEINGRAGALTPRQRRVLIFVDGKRTVEELRGMLQSDDLQHTLGLLEESGYIEVGAVIDAQGKAGAAAGPLPSITAFRKLPAAGDSLRLKQARNFMANTVSAFVGRVGASSLLERIEQAADHGELRALFDEWYHSLVGSREGRREAEALRAKLLEVI</sequence>
<dbReference type="EMBL" id="SSOD01000011">
    <property type="protein sequence ID" value="THF60414.1"/>
    <property type="molecule type" value="Genomic_DNA"/>
</dbReference>
<gene>
    <name evidence="1" type="ORF">E6O51_14450</name>
</gene>
<dbReference type="OrthoDB" id="5295681at2"/>
<protein>
    <submittedName>
        <fullName evidence="1">Uncharacterized protein</fullName>
    </submittedName>
</protein>
<name>A0A4S4ALM3_9RHOO</name>
<evidence type="ECO:0000313" key="2">
    <source>
        <dbReference type="Proteomes" id="UP000307956"/>
    </source>
</evidence>
<comment type="caution">
    <text evidence="1">The sequence shown here is derived from an EMBL/GenBank/DDBJ whole genome shotgun (WGS) entry which is preliminary data.</text>
</comment>
<organism evidence="1 2">
    <name type="scientific">Pseudothauera rhizosphaerae</name>
    <dbReference type="NCBI Taxonomy" id="2565932"/>
    <lineage>
        <taxon>Bacteria</taxon>
        <taxon>Pseudomonadati</taxon>
        <taxon>Pseudomonadota</taxon>
        <taxon>Betaproteobacteria</taxon>
        <taxon>Rhodocyclales</taxon>
        <taxon>Zoogloeaceae</taxon>
        <taxon>Pseudothauera</taxon>
    </lineage>
</organism>
<keyword evidence="2" id="KW-1185">Reference proteome</keyword>